<dbReference type="Pfam" id="PF00400">
    <property type="entry name" value="WD40"/>
    <property type="match status" value="1"/>
</dbReference>
<keyword evidence="4" id="KW-1185">Reference proteome</keyword>
<feature type="compositionally biased region" description="Low complexity" evidence="2">
    <location>
        <begin position="1"/>
        <end position="13"/>
    </location>
</feature>
<evidence type="ECO:0000313" key="4">
    <source>
        <dbReference type="Proteomes" id="UP000289340"/>
    </source>
</evidence>
<accession>A0A445H356</accession>
<dbReference type="PANTHER" id="PTHR43991:SF42">
    <property type="entry name" value="TRANSCRIPTION FACTOR WD40-LIKE FAMILY-RELATED"/>
    <property type="match status" value="1"/>
</dbReference>
<dbReference type="Proteomes" id="UP000289340">
    <property type="component" value="Chromosome 14"/>
</dbReference>
<protein>
    <submittedName>
        <fullName evidence="3">Putative WD repeat-containing protein C2A9.03</fullName>
    </submittedName>
</protein>
<sequence length="475" mass="53718">MAGSNSSSSTSNNMEGNCSSYSSDEEDLTMGSEGSEEVEGSEGESEEGLMEENKEESEGESEEGRTEDDSKEESEVDSEEEESEDDHIFFFLLDYLLLKKKKDTLRSGIDTKIITAQEARDLNDVQGIKWAAEKKDRTDFRRARLRRMGAKHITLMPTLVWSTSKHDVYMAGNFKIIHWSGLSSKMTDVLDTAEHVTSSEDYPGNYEIGFHQSQINTVSVRFNLLIVGGNFGQLICKRIDRPDVSFCYKMSAEGDHDTGICAIEIFKNSQRIYSVHGLGEEHYINHFNAETFDLLHTLQFNWPVFHSSLNPRDQQTLLVVGDNAKGRLVNCIDGEAIATLSGHSDMLYASAWHPDGYKFATGSVDKTCRIWDIRKTSESMDVLKGNAEAIRSLCFTADGQYMAMGETVDFVHIYDASRFEKKQVVDFFGLVSGVSFSPDTESLFIGVTPHTNPNNTHLLWYNRRRNFGSYEYYYY</sequence>
<dbReference type="InterPro" id="IPR036322">
    <property type="entry name" value="WD40_repeat_dom_sf"/>
</dbReference>
<dbReference type="AlphaFoldDB" id="A0A445H356"/>
<comment type="caution">
    <text evidence="3">The sequence shown here is derived from an EMBL/GenBank/DDBJ whole genome shotgun (WGS) entry which is preliminary data.</text>
</comment>
<evidence type="ECO:0000313" key="3">
    <source>
        <dbReference type="EMBL" id="RZB68006.1"/>
    </source>
</evidence>
<keyword evidence="1" id="KW-0853">WD repeat</keyword>
<dbReference type="PROSITE" id="PS50082">
    <property type="entry name" value="WD_REPEATS_2"/>
    <property type="match status" value="1"/>
</dbReference>
<proteinExistence type="predicted"/>
<dbReference type="EMBL" id="QZWG01000014">
    <property type="protein sequence ID" value="RZB68006.1"/>
    <property type="molecule type" value="Genomic_DNA"/>
</dbReference>
<feature type="repeat" description="WD" evidence="1">
    <location>
        <begin position="340"/>
        <end position="381"/>
    </location>
</feature>
<dbReference type="InterPro" id="IPR001680">
    <property type="entry name" value="WD40_rpt"/>
</dbReference>
<reference evidence="3 4" key="1">
    <citation type="submission" date="2018-09" db="EMBL/GenBank/DDBJ databases">
        <title>A high-quality reference genome of wild soybean provides a powerful tool to mine soybean genomes.</title>
        <authorList>
            <person name="Xie M."/>
            <person name="Chung C.Y.L."/>
            <person name="Li M.-W."/>
            <person name="Wong F.-L."/>
            <person name="Chan T.-F."/>
            <person name="Lam H.-M."/>
        </authorList>
    </citation>
    <scope>NUCLEOTIDE SEQUENCE [LARGE SCALE GENOMIC DNA]</scope>
    <source>
        <strain evidence="4">cv. W05</strain>
        <tissue evidence="3">Hypocotyl of etiolated seedlings</tissue>
    </source>
</reference>
<gene>
    <name evidence="3" type="ORF">D0Y65_038019</name>
</gene>
<feature type="region of interest" description="Disordered" evidence="2">
    <location>
        <begin position="1"/>
        <end position="83"/>
    </location>
</feature>
<feature type="compositionally biased region" description="Acidic residues" evidence="2">
    <location>
        <begin position="23"/>
        <end position="61"/>
    </location>
</feature>
<evidence type="ECO:0000256" key="2">
    <source>
        <dbReference type="SAM" id="MobiDB-lite"/>
    </source>
</evidence>
<dbReference type="PANTHER" id="PTHR43991">
    <property type="entry name" value="WD REPEAT PROTEIN (AFU_ORTHOLOGUE AFUA_8G05640)-RELATED"/>
    <property type="match status" value="1"/>
</dbReference>
<name>A0A445H356_GLYSO</name>
<organism evidence="3 4">
    <name type="scientific">Glycine soja</name>
    <name type="common">Wild soybean</name>
    <dbReference type="NCBI Taxonomy" id="3848"/>
    <lineage>
        <taxon>Eukaryota</taxon>
        <taxon>Viridiplantae</taxon>
        <taxon>Streptophyta</taxon>
        <taxon>Embryophyta</taxon>
        <taxon>Tracheophyta</taxon>
        <taxon>Spermatophyta</taxon>
        <taxon>Magnoliopsida</taxon>
        <taxon>eudicotyledons</taxon>
        <taxon>Gunneridae</taxon>
        <taxon>Pentapetalae</taxon>
        <taxon>rosids</taxon>
        <taxon>fabids</taxon>
        <taxon>Fabales</taxon>
        <taxon>Fabaceae</taxon>
        <taxon>Papilionoideae</taxon>
        <taxon>50 kb inversion clade</taxon>
        <taxon>NPAAA clade</taxon>
        <taxon>indigoferoid/millettioid clade</taxon>
        <taxon>Phaseoleae</taxon>
        <taxon>Glycine</taxon>
        <taxon>Glycine subgen. Soja</taxon>
    </lineage>
</organism>
<dbReference type="Gene3D" id="2.130.10.10">
    <property type="entry name" value="YVTN repeat-like/Quinoprotein amine dehydrogenase"/>
    <property type="match status" value="1"/>
</dbReference>
<dbReference type="SUPFAM" id="SSF50978">
    <property type="entry name" value="WD40 repeat-like"/>
    <property type="match status" value="1"/>
</dbReference>
<feature type="compositionally biased region" description="Acidic residues" evidence="2">
    <location>
        <begin position="69"/>
        <end position="83"/>
    </location>
</feature>
<dbReference type="SMART" id="SM00320">
    <property type="entry name" value="WD40"/>
    <property type="match status" value="3"/>
</dbReference>
<evidence type="ECO:0000256" key="1">
    <source>
        <dbReference type="PROSITE-ProRule" id="PRU00221"/>
    </source>
</evidence>
<dbReference type="PROSITE" id="PS50294">
    <property type="entry name" value="WD_REPEATS_REGION"/>
    <property type="match status" value="1"/>
</dbReference>
<dbReference type="InterPro" id="IPR015943">
    <property type="entry name" value="WD40/YVTN_repeat-like_dom_sf"/>
</dbReference>